<dbReference type="GeneID" id="18810491"/>
<evidence type="ECO:0000313" key="1">
    <source>
        <dbReference type="EMBL" id="EGO20410.1"/>
    </source>
</evidence>
<dbReference type="Proteomes" id="UP000008064">
    <property type="component" value="Unassembled WGS sequence"/>
</dbReference>
<protein>
    <submittedName>
        <fullName evidence="1">Uncharacterized protein</fullName>
    </submittedName>
</protein>
<name>F8P9T1_SERL9</name>
<proteinExistence type="predicted"/>
<dbReference type="AlphaFoldDB" id="F8P9T1"/>
<accession>F8P9T1</accession>
<dbReference type="EMBL" id="GL945441">
    <property type="protein sequence ID" value="EGO20410.1"/>
    <property type="molecule type" value="Genomic_DNA"/>
</dbReference>
<gene>
    <name evidence="1" type="ORF">SERLADRAFT_373805</name>
</gene>
<dbReference type="KEGG" id="sla:SERLADRAFT_373805"/>
<dbReference type="RefSeq" id="XP_007323155.1">
    <property type="nucleotide sequence ID" value="XM_007323093.1"/>
</dbReference>
<organism>
    <name type="scientific">Serpula lacrymans var. lacrymans (strain S7.9)</name>
    <name type="common">Dry rot fungus</name>
    <dbReference type="NCBI Taxonomy" id="578457"/>
    <lineage>
        <taxon>Eukaryota</taxon>
        <taxon>Fungi</taxon>
        <taxon>Dikarya</taxon>
        <taxon>Basidiomycota</taxon>
        <taxon>Agaricomycotina</taxon>
        <taxon>Agaricomycetes</taxon>
        <taxon>Agaricomycetidae</taxon>
        <taxon>Boletales</taxon>
        <taxon>Coniophorineae</taxon>
        <taxon>Serpulaceae</taxon>
        <taxon>Serpula</taxon>
    </lineage>
</organism>
<sequence>MPLACTGNVPPLARDRVFTELFSQFSSSGPMNNNVGPSGLRRKLTLVTFNFSFEDNITSTFGLEPVTRILVHRASTACR</sequence>
<dbReference type="HOGENOM" id="CLU_2607490_0_0_1"/>
<reference evidence="1" key="1">
    <citation type="submission" date="2011-04" db="EMBL/GenBank/DDBJ databases">
        <title>Evolution of plant cell wall degrading machinery underlies the functional diversity of forest fungi.</title>
        <authorList>
            <consortium name="US DOE Joint Genome Institute (JGI-PGF)"/>
            <person name="Eastwood D.C."/>
            <person name="Floudas D."/>
            <person name="Binder M."/>
            <person name="Majcherczyk A."/>
            <person name="Schneider P."/>
            <person name="Aerts A."/>
            <person name="Asiegbu F.O."/>
            <person name="Baker S.E."/>
            <person name="Barry K."/>
            <person name="Bendiksby M."/>
            <person name="Blumentritt M."/>
            <person name="Coutinho P.M."/>
            <person name="Cullen D."/>
            <person name="Cullen D."/>
            <person name="Gathman A."/>
            <person name="Goodell B."/>
            <person name="Henrissat B."/>
            <person name="Ihrmark K."/>
            <person name="Kauserud H."/>
            <person name="Kohler A."/>
            <person name="LaButti K."/>
            <person name="Lapidus A."/>
            <person name="Lavin J.L."/>
            <person name="Lee Y.-H."/>
            <person name="Lindquist E."/>
            <person name="Lilly W."/>
            <person name="Lucas S."/>
            <person name="Morin E."/>
            <person name="Murat C."/>
            <person name="Oguiza J.A."/>
            <person name="Park J."/>
            <person name="Pisabarro A.G."/>
            <person name="Riley R."/>
            <person name="Rosling A."/>
            <person name="Salamov A."/>
            <person name="Schmidt O."/>
            <person name="Schmutz J."/>
            <person name="Skrede I."/>
            <person name="Stenlid J."/>
            <person name="Wiebenga A."/>
            <person name="Xie X."/>
            <person name="Kues U."/>
            <person name="Hibbett D.S."/>
            <person name="Hoffmeister D."/>
            <person name="Hogberg N."/>
            <person name="Martin F."/>
            <person name="Grigoriev I.V."/>
            <person name="Watkinson S.C."/>
        </authorList>
    </citation>
    <scope>NUCLEOTIDE SEQUENCE</scope>
    <source>
        <strain evidence="1">S7.9</strain>
    </source>
</reference>